<reference evidence="3 4" key="1">
    <citation type="submission" date="2018-03" db="EMBL/GenBank/DDBJ databases">
        <title>Genomic Encyclopedia of Type Strains, Phase III (KMG-III): the genomes of soil and plant-associated and newly described type strains.</title>
        <authorList>
            <person name="Whitman W."/>
        </authorList>
    </citation>
    <scope>NUCLEOTIDE SEQUENCE [LARGE SCALE GENOMIC DNA]</scope>
    <source>
        <strain evidence="3 4">CGMCC 1.12484</strain>
    </source>
</reference>
<keyword evidence="2" id="KW-1133">Transmembrane helix</keyword>
<feature type="transmembrane region" description="Helical" evidence="2">
    <location>
        <begin position="62"/>
        <end position="81"/>
    </location>
</feature>
<evidence type="ECO:0000256" key="2">
    <source>
        <dbReference type="SAM" id="Phobius"/>
    </source>
</evidence>
<protein>
    <submittedName>
        <fullName evidence="3">Uncharacterized protein DUF4307</fullName>
    </submittedName>
</protein>
<dbReference type="EMBL" id="PVTL01000011">
    <property type="protein sequence ID" value="PRY64990.1"/>
    <property type="molecule type" value="Genomic_DNA"/>
</dbReference>
<keyword evidence="2" id="KW-0812">Transmembrane</keyword>
<dbReference type="Proteomes" id="UP000237983">
    <property type="component" value="Unassembled WGS sequence"/>
</dbReference>
<evidence type="ECO:0000313" key="4">
    <source>
        <dbReference type="Proteomes" id="UP000237983"/>
    </source>
</evidence>
<dbReference type="Pfam" id="PF14155">
    <property type="entry name" value="DUF4307"/>
    <property type="match status" value="1"/>
</dbReference>
<comment type="caution">
    <text evidence="3">The sequence shown here is derived from an EMBL/GenBank/DDBJ whole genome shotgun (WGS) entry which is preliminary data.</text>
</comment>
<evidence type="ECO:0000313" key="3">
    <source>
        <dbReference type="EMBL" id="PRY64990.1"/>
    </source>
</evidence>
<keyword evidence="2" id="KW-0472">Membrane</keyword>
<proteinExistence type="predicted"/>
<accession>A0A2T0V4A0</accession>
<organism evidence="3 4">
    <name type="scientific">Glaciihabitans tibetensis</name>
    <dbReference type="NCBI Taxonomy" id="1266600"/>
    <lineage>
        <taxon>Bacteria</taxon>
        <taxon>Bacillati</taxon>
        <taxon>Actinomycetota</taxon>
        <taxon>Actinomycetes</taxon>
        <taxon>Micrococcales</taxon>
        <taxon>Microbacteriaceae</taxon>
        <taxon>Glaciihabitans</taxon>
    </lineage>
</organism>
<evidence type="ECO:0000256" key="1">
    <source>
        <dbReference type="SAM" id="MobiDB-lite"/>
    </source>
</evidence>
<dbReference type="InterPro" id="IPR025443">
    <property type="entry name" value="DUF4307"/>
</dbReference>
<gene>
    <name evidence="3" type="ORF">B0I08_1117</name>
</gene>
<sequence>MRTTTDEASETWDAPHDAAAVGGASRALADTVSGSGPGSGPDSSEINARYGRTPANRRRVRLWAWLTAAIFVVVLGAWLLWAGLLENTDALEAQNVAHTVVDDREVEVTWQLNAEPGTSTSCALQALNESFSIVGWKIVEIPPSELRTRSLTESVLTSEQSVTGLIYRCWLS</sequence>
<dbReference type="RefSeq" id="WP_181243454.1">
    <property type="nucleotide sequence ID" value="NZ_PVTL01000011.1"/>
</dbReference>
<name>A0A2T0V4A0_9MICO</name>
<keyword evidence="4" id="KW-1185">Reference proteome</keyword>
<feature type="region of interest" description="Disordered" evidence="1">
    <location>
        <begin position="28"/>
        <end position="49"/>
    </location>
</feature>
<dbReference type="AlphaFoldDB" id="A0A2T0V4A0"/>